<dbReference type="Proteomes" id="UP000229834">
    <property type="component" value="Unassembled WGS sequence"/>
</dbReference>
<dbReference type="GO" id="GO:0050897">
    <property type="term" value="F:cobalt ion binding"/>
    <property type="evidence" value="ECO:0007669"/>
    <property type="project" value="TreeGrafter"/>
</dbReference>
<keyword evidence="4" id="KW-1003">Cell membrane</keyword>
<dbReference type="InterPro" id="IPR002523">
    <property type="entry name" value="MgTranspt_CorA/ZnTranspt_ZntB"/>
</dbReference>
<keyword evidence="6 8" id="KW-1133">Transmembrane helix</keyword>
<dbReference type="PANTHER" id="PTHR46494">
    <property type="entry name" value="CORA FAMILY METAL ION TRANSPORTER (EUROFUNG)"/>
    <property type="match status" value="1"/>
</dbReference>
<organism evidence="9 10">
    <name type="scientific">Candidatus Zambryskibacteria bacterium CG11_big_fil_rev_8_21_14_0_20_40_24</name>
    <dbReference type="NCBI Taxonomy" id="1975116"/>
    <lineage>
        <taxon>Bacteria</taxon>
        <taxon>Candidatus Zambryskiibacteriota</taxon>
    </lineage>
</organism>
<dbReference type="Gene3D" id="1.20.58.340">
    <property type="entry name" value="Magnesium transport protein CorA, transmembrane region"/>
    <property type="match status" value="2"/>
</dbReference>
<dbReference type="InterPro" id="IPR045863">
    <property type="entry name" value="CorA_TM1_TM2"/>
</dbReference>
<dbReference type="SUPFAM" id="SSF144083">
    <property type="entry name" value="Magnesium transport protein CorA, transmembrane region"/>
    <property type="match status" value="1"/>
</dbReference>
<dbReference type="AlphaFoldDB" id="A0A2H0K6M9"/>
<dbReference type="CDD" id="cd12822">
    <property type="entry name" value="TmCorA-like"/>
    <property type="match status" value="1"/>
</dbReference>
<dbReference type="Gene3D" id="3.30.460.20">
    <property type="entry name" value="CorA soluble domain-like"/>
    <property type="match status" value="1"/>
</dbReference>
<evidence type="ECO:0008006" key="11">
    <source>
        <dbReference type="Google" id="ProtNLM"/>
    </source>
</evidence>
<evidence type="ECO:0000256" key="1">
    <source>
        <dbReference type="ARBA" id="ARBA00004651"/>
    </source>
</evidence>
<gene>
    <name evidence="9" type="ORF">COV95_01720</name>
</gene>
<accession>A0A2H0K6M9</accession>
<evidence type="ECO:0000256" key="8">
    <source>
        <dbReference type="SAM" id="Phobius"/>
    </source>
</evidence>
<dbReference type="GO" id="GO:0015087">
    <property type="term" value="F:cobalt ion transmembrane transporter activity"/>
    <property type="evidence" value="ECO:0007669"/>
    <property type="project" value="TreeGrafter"/>
</dbReference>
<evidence type="ECO:0000256" key="2">
    <source>
        <dbReference type="ARBA" id="ARBA00009765"/>
    </source>
</evidence>
<dbReference type="SUPFAM" id="SSF143865">
    <property type="entry name" value="CorA soluble domain-like"/>
    <property type="match status" value="1"/>
</dbReference>
<keyword evidence="5 8" id="KW-0812">Transmembrane</keyword>
<dbReference type="Pfam" id="PF01544">
    <property type="entry name" value="CorA"/>
    <property type="match status" value="1"/>
</dbReference>
<reference evidence="9 10" key="1">
    <citation type="submission" date="2017-09" db="EMBL/GenBank/DDBJ databases">
        <title>Depth-based differentiation of microbial function through sediment-hosted aquifers and enrichment of novel symbionts in the deep terrestrial subsurface.</title>
        <authorList>
            <person name="Probst A.J."/>
            <person name="Ladd B."/>
            <person name="Jarett J.K."/>
            <person name="Geller-Mcgrath D.E."/>
            <person name="Sieber C.M."/>
            <person name="Emerson J.B."/>
            <person name="Anantharaman K."/>
            <person name="Thomas B.C."/>
            <person name="Malmstrom R."/>
            <person name="Stieglmeier M."/>
            <person name="Klingl A."/>
            <person name="Woyke T."/>
            <person name="Ryan C.M."/>
            <person name="Banfield J.F."/>
        </authorList>
    </citation>
    <scope>NUCLEOTIDE SEQUENCE [LARGE SCALE GENOMIC DNA]</scope>
    <source>
        <strain evidence="9">CG11_big_fil_rev_8_21_14_0_20_40_24</strain>
    </source>
</reference>
<evidence type="ECO:0000256" key="4">
    <source>
        <dbReference type="ARBA" id="ARBA00022475"/>
    </source>
</evidence>
<evidence type="ECO:0000313" key="9">
    <source>
        <dbReference type="EMBL" id="PIQ66885.1"/>
    </source>
</evidence>
<feature type="transmembrane region" description="Helical" evidence="8">
    <location>
        <begin position="248"/>
        <end position="267"/>
    </location>
</feature>
<keyword evidence="3" id="KW-0813">Transport</keyword>
<comment type="similarity">
    <text evidence="2">Belongs to the CorA metal ion transporter (MIT) (TC 1.A.35) family.</text>
</comment>
<dbReference type="GO" id="GO:0015095">
    <property type="term" value="F:magnesium ion transmembrane transporter activity"/>
    <property type="evidence" value="ECO:0007669"/>
    <property type="project" value="TreeGrafter"/>
</dbReference>
<dbReference type="PANTHER" id="PTHR46494:SF1">
    <property type="entry name" value="CORA FAMILY METAL ION TRANSPORTER (EUROFUNG)"/>
    <property type="match status" value="1"/>
</dbReference>
<evidence type="ECO:0000256" key="5">
    <source>
        <dbReference type="ARBA" id="ARBA00022692"/>
    </source>
</evidence>
<dbReference type="InterPro" id="IPR045861">
    <property type="entry name" value="CorA_cytoplasmic_dom"/>
</dbReference>
<evidence type="ECO:0000313" key="10">
    <source>
        <dbReference type="Proteomes" id="UP000229834"/>
    </source>
</evidence>
<dbReference type="GO" id="GO:0000287">
    <property type="term" value="F:magnesium ion binding"/>
    <property type="evidence" value="ECO:0007669"/>
    <property type="project" value="TreeGrafter"/>
</dbReference>
<keyword evidence="7 8" id="KW-0472">Membrane</keyword>
<evidence type="ECO:0000256" key="3">
    <source>
        <dbReference type="ARBA" id="ARBA00022448"/>
    </source>
</evidence>
<evidence type="ECO:0000256" key="6">
    <source>
        <dbReference type="ARBA" id="ARBA00022989"/>
    </source>
</evidence>
<comment type="caution">
    <text evidence="9">The sequence shown here is derived from an EMBL/GenBank/DDBJ whole genome shotgun (WGS) entry which is preliminary data.</text>
</comment>
<proteinExistence type="inferred from homology"/>
<feature type="transmembrane region" description="Helical" evidence="8">
    <location>
        <begin position="279"/>
        <end position="299"/>
    </location>
</feature>
<dbReference type="EMBL" id="PCVC01000051">
    <property type="protein sequence ID" value="PIQ66885.1"/>
    <property type="molecule type" value="Genomic_DNA"/>
</dbReference>
<protein>
    <recommendedName>
        <fullName evidence="11">Magnesium transport protein CorA</fullName>
    </recommendedName>
</protein>
<evidence type="ECO:0000256" key="7">
    <source>
        <dbReference type="ARBA" id="ARBA00023136"/>
    </source>
</evidence>
<dbReference type="GO" id="GO:0005886">
    <property type="term" value="C:plasma membrane"/>
    <property type="evidence" value="ECO:0007669"/>
    <property type="project" value="UniProtKB-SubCell"/>
</dbReference>
<comment type="subcellular location">
    <subcellularLocation>
        <location evidence="1">Cell membrane</location>
        <topology evidence="1">Multi-pass membrane protein</topology>
    </subcellularLocation>
</comment>
<name>A0A2H0K6M9_9BACT</name>
<sequence length="305" mass="35496">MINNYKYKDSVWIDIIAPTKEEVRKTISEYNVHPTIGDELITPSYKSRVELFSDYIYVILHFPAFKHSHNGEEVKQEIDFIIGKNFLITARYDSIDAIDKFSKIFEVNTILDHSGKEHVTGFVFFGIVQEIYRSLQNELDYIENQLDKIEEGIFSGKEKEMVISLSLVSRNLLNFNKSTIFHKEVLESLVEFGKKTFDDHFVYHVNRVLDEYYKIRHAIQNNVDSATELRETNNSLLSTKQNEIMKTLTIMAFVTFPLTLIASIFSLNTSYLPLASRQNGFWIVMAVMAGAALLMFLFFKHKKWL</sequence>